<comment type="caution">
    <text evidence="7">The sequence shown here is derived from an EMBL/GenBank/DDBJ whole genome shotgun (WGS) entry which is preliminary data.</text>
</comment>
<dbReference type="NCBIfam" id="TIGR03057">
    <property type="entry name" value="xxxLxxG_by_4"/>
    <property type="match status" value="3"/>
</dbReference>
<keyword evidence="8" id="KW-1185">Reference proteome</keyword>
<organism evidence="7 8">
    <name type="scientific">Microbacterium marmarense</name>
    <dbReference type="NCBI Taxonomy" id="3122051"/>
    <lineage>
        <taxon>Bacteria</taxon>
        <taxon>Bacillati</taxon>
        <taxon>Actinomycetota</taxon>
        <taxon>Actinomycetes</taxon>
        <taxon>Micrococcales</taxon>
        <taxon>Microbacteriaceae</taxon>
        <taxon>Microbacterium</taxon>
    </lineage>
</organism>
<dbReference type="Gene3D" id="1.10.287.950">
    <property type="entry name" value="Methyl-accepting chemotaxis protein"/>
    <property type="match status" value="1"/>
</dbReference>
<comment type="subcellular location">
    <subcellularLocation>
        <location evidence="1">Membrane</location>
        <topology evidence="1">Multi-pass membrane protein</topology>
    </subcellularLocation>
</comment>
<feature type="transmembrane region" description="Helical" evidence="5">
    <location>
        <begin position="634"/>
        <end position="657"/>
    </location>
</feature>
<feature type="transmembrane region" description="Helical" evidence="5">
    <location>
        <begin position="588"/>
        <end position="613"/>
    </location>
</feature>
<dbReference type="InterPro" id="IPR011049">
    <property type="entry name" value="Serralysin-like_metalloprot_C"/>
</dbReference>
<feature type="domain" description="ABC-2 type transporter transmembrane" evidence="6">
    <location>
        <begin position="17"/>
        <end position="143"/>
    </location>
</feature>
<dbReference type="Pfam" id="PF12698">
    <property type="entry name" value="ABC2_membrane_3"/>
    <property type="match status" value="1"/>
</dbReference>
<dbReference type="EMBL" id="JBBDGL010000001">
    <property type="protein sequence ID" value="MEJ1154927.1"/>
    <property type="molecule type" value="Genomic_DNA"/>
</dbReference>
<evidence type="ECO:0000256" key="2">
    <source>
        <dbReference type="ARBA" id="ARBA00022692"/>
    </source>
</evidence>
<dbReference type="InterPro" id="IPR051328">
    <property type="entry name" value="T7SS_ABC-Transporter"/>
</dbReference>
<gene>
    <name evidence="7" type="ORF">WDU96_04825</name>
</gene>
<proteinExistence type="predicted"/>
<dbReference type="InterPro" id="IPR017500">
    <property type="entry name" value="Phage_infect_YhgE_N"/>
</dbReference>
<keyword evidence="4 5" id="KW-0472">Membrane</keyword>
<evidence type="ECO:0000259" key="6">
    <source>
        <dbReference type="Pfam" id="PF12698"/>
    </source>
</evidence>
<dbReference type="PANTHER" id="PTHR43077:SF10">
    <property type="entry name" value="TRANSPORT PERMEASE PROTEIN"/>
    <property type="match status" value="1"/>
</dbReference>
<protein>
    <submittedName>
        <fullName evidence="7">YhgE/Pip domain-containing protein</fullName>
    </submittedName>
</protein>
<evidence type="ECO:0000256" key="1">
    <source>
        <dbReference type="ARBA" id="ARBA00004141"/>
    </source>
</evidence>
<dbReference type="SUPFAM" id="SSF58104">
    <property type="entry name" value="Methyl-accepting chemotaxis protein (MCP) signaling domain"/>
    <property type="match status" value="1"/>
</dbReference>
<evidence type="ECO:0000313" key="8">
    <source>
        <dbReference type="Proteomes" id="UP001368654"/>
    </source>
</evidence>
<dbReference type="InterPro" id="IPR023908">
    <property type="entry name" value="xxxLxxG_rpt"/>
</dbReference>
<dbReference type="Proteomes" id="UP001368654">
    <property type="component" value="Unassembled WGS sequence"/>
</dbReference>
<keyword evidence="2 5" id="KW-0812">Transmembrane</keyword>
<dbReference type="InterPro" id="IPR013525">
    <property type="entry name" value="ABC2_TM"/>
</dbReference>
<evidence type="ECO:0000256" key="4">
    <source>
        <dbReference type="ARBA" id="ARBA00023136"/>
    </source>
</evidence>
<reference evidence="7 8" key="1">
    <citation type="submission" date="2024-02" db="EMBL/GenBank/DDBJ databases">
        <authorList>
            <person name="Saticioglu I.B."/>
        </authorList>
    </citation>
    <scope>NUCLEOTIDE SEQUENCE [LARGE SCALE GENOMIC DNA]</scope>
    <source>
        <strain evidence="7 8">Mu-86</strain>
    </source>
</reference>
<keyword evidence="3 5" id="KW-1133">Transmembrane helix</keyword>
<accession>A0ABU8LRN6</accession>
<dbReference type="NCBIfam" id="TIGR03061">
    <property type="entry name" value="pip_yhgE_Nterm"/>
    <property type="match status" value="1"/>
</dbReference>
<dbReference type="PANTHER" id="PTHR43077">
    <property type="entry name" value="TRANSPORT PERMEASE YVFS-RELATED"/>
    <property type="match status" value="1"/>
</dbReference>
<feature type="transmembrane region" description="Helical" evidence="5">
    <location>
        <begin position="696"/>
        <end position="723"/>
    </location>
</feature>
<feature type="transmembrane region" description="Helical" evidence="5">
    <location>
        <begin position="16"/>
        <end position="38"/>
    </location>
</feature>
<dbReference type="RefSeq" id="WP_337337348.1">
    <property type="nucleotide sequence ID" value="NZ_JBBDGL010000001.1"/>
</dbReference>
<dbReference type="Gene3D" id="3.40.1710.10">
    <property type="entry name" value="abc type-2 transporter like domain"/>
    <property type="match status" value="1"/>
</dbReference>
<feature type="transmembrane region" description="Helical" evidence="5">
    <location>
        <begin position="743"/>
        <end position="766"/>
    </location>
</feature>
<sequence length="782" mass="76739">MTLPLERSQSRSPITWLTLIGVLLLPVIIGGILITALYNPTERLDNLNAAIVNNDEPVDVDGQMVPLGRQLTAGLVEGSDSLDSNLTWTLSNTDEAEAGLADGTYAAVITIPENFSTAALSTRPGETPEQATIEVTTPPDSLIVDDAITSQVATAAASLMGSELSTVYLENVFLGFTTLGEQLSEAADGAGELADGAASAAEGTVSLADGVDQLASGATELSAGAGEISAGFGQLSGGAAELAVGAGEISTGIGQLSTGAQELADGADEISAGTSGIATGAAGLAAGTTEAAEGLDSWAAGAHQSADGAAQLADGLTVMADEVAALPDVPEELVVAAQTLADNSGQIETTVTDAAAELDTLAASCLAEGGSAALCEAITDVADTANEALPAITGILDDSQNIADGIAGLAEFEPQLVAALQQSAAGADSLATGVSALADGATETAVGLDELAFGMGALAVGADDLADGTTTWAGGAEAWAAGTSEASAGANTWADGAYQWASGAAAAGSGVNTWAFGSSEWAMGATDAATGAEELADGAGQLADGTSELASGLGTASEEIPTYTEDEADALATVVADPVSAEGAGNELFGASAIPLLAMLALWFGGLGSFIALQAVSRQALTSRKPSALLAARGLAPAAAIGAAQGLLVAAVVQFAASYDWSTWLAFAAMAIVAGVAFAAVNQALVAALGGAGRWVAAMIGVLALATGIVSTVPGVFTDFAALLPTTPAYNGMLAALTATTGYGAAIAGLVVWTLIGFAITVIAVARRRSVSSKSLLAPATV</sequence>
<evidence type="ECO:0000313" key="7">
    <source>
        <dbReference type="EMBL" id="MEJ1154927.1"/>
    </source>
</evidence>
<dbReference type="Gene3D" id="2.150.10.10">
    <property type="entry name" value="Serralysin-like metalloprotease, C-terminal"/>
    <property type="match status" value="1"/>
</dbReference>
<evidence type="ECO:0000256" key="3">
    <source>
        <dbReference type="ARBA" id="ARBA00022989"/>
    </source>
</evidence>
<dbReference type="SUPFAM" id="SSF101967">
    <property type="entry name" value="Adhesin YadA, collagen-binding domain"/>
    <property type="match status" value="1"/>
</dbReference>
<evidence type="ECO:0000256" key="5">
    <source>
        <dbReference type="SAM" id="Phobius"/>
    </source>
</evidence>
<name>A0ABU8LRN6_9MICO</name>
<feature type="transmembrane region" description="Helical" evidence="5">
    <location>
        <begin position="663"/>
        <end position="689"/>
    </location>
</feature>